<gene>
    <name evidence="7" type="ORF">EVOR1521_LOCUS17372</name>
</gene>
<evidence type="ECO:0000256" key="4">
    <source>
        <dbReference type="ARBA" id="ARBA00023002"/>
    </source>
</evidence>
<evidence type="ECO:0000313" key="8">
    <source>
        <dbReference type="Proteomes" id="UP001178507"/>
    </source>
</evidence>
<keyword evidence="3" id="KW-0223">Dioxygenase</keyword>
<keyword evidence="4" id="KW-0560">Oxidoreductase</keyword>
<dbReference type="GO" id="GO:0051213">
    <property type="term" value="F:dioxygenase activity"/>
    <property type="evidence" value="ECO:0007669"/>
    <property type="project" value="UniProtKB-KW"/>
</dbReference>
<evidence type="ECO:0000256" key="1">
    <source>
        <dbReference type="ARBA" id="ARBA00005896"/>
    </source>
</evidence>
<reference evidence="7" key="1">
    <citation type="submission" date="2023-08" db="EMBL/GenBank/DDBJ databases">
        <authorList>
            <person name="Chen Y."/>
            <person name="Shah S."/>
            <person name="Dougan E. K."/>
            <person name="Thang M."/>
            <person name="Chan C."/>
        </authorList>
    </citation>
    <scope>NUCLEOTIDE SEQUENCE</scope>
</reference>
<evidence type="ECO:0000256" key="5">
    <source>
        <dbReference type="ARBA" id="ARBA00023004"/>
    </source>
</evidence>
<keyword evidence="8" id="KW-1185">Reference proteome</keyword>
<dbReference type="SUPFAM" id="SSF51197">
    <property type="entry name" value="Clavaminate synthase-like"/>
    <property type="match status" value="1"/>
</dbReference>
<dbReference type="EMBL" id="CAUJNA010002291">
    <property type="protein sequence ID" value="CAJ1392224.1"/>
    <property type="molecule type" value="Genomic_DNA"/>
</dbReference>
<dbReference type="GO" id="GO:0046872">
    <property type="term" value="F:metal ion binding"/>
    <property type="evidence" value="ECO:0007669"/>
    <property type="project" value="UniProtKB-KW"/>
</dbReference>
<dbReference type="Proteomes" id="UP001178507">
    <property type="component" value="Unassembled WGS sequence"/>
</dbReference>
<accession>A0AA36ISS3</accession>
<evidence type="ECO:0000259" key="6">
    <source>
        <dbReference type="Pfam" id="PF02668"/>
    </source>
</evidence>
<protein>
    <recommendedName>
        <fullName evidence="6">TauD/TfdA-like domain-containing protein</fullName>
    </recommendedName>
</protein>
<evidence type="ECO:0000256" key="3">
    <source>
        <dbReference type="ARBA" id="ARBA00022964"/>
    </source>
</evidence>
<dbReference type="InterPro" id="IPR051178">
    <property type="entry name" value="TfdA_dioxygenase"/>
</dbReference>
<comment type="caution">
    <text evidence="7">The sequence shown here is derived from an EMBL/GenBank/DDBJ whole genome shotgun (WGS) entry which is preliminary data.</text>
</comment>
<sequence length="288" mass="33019">MSYTCTPLLGHFGAEVRDISLDGEEPLPAELVTRIKEDMKKHRVLVFKGQGRLSGARQVQISRQLGTVESTFYKHPKSPHPDIFRVSNDEYEGCVGVGRTGWHVDGTFQEMPFKYQTMHFHSVCEGGETWFVPLKEFYEMQDAETKARWERYWMLPRRDLAHPLVYKHPVRQDTTLLFHCGPPFVEGWIVDSDAENTRERQPERMLRAKVVQDELTEKLDQAVEKIGIKMKWEEGDFAINDNVGNCHYAAPGTQNPKGRAGLRILHRTTIAGEDVPTKFDGRSSFPMG</sequence>
<keyword evidence="5" id="KW-0408">Iron</keyword>
<proteinExistence type="inferred from homology"/>
<dbReference type="InterPro" id="IPR042098">
    <property type="entry name" value="TauD-like_sf"/>
</dbReference>
<dbReference type="InterPro" id="IPR003819">
    <property type="entry name" value="TauD/TfdA-like"/>
</dbReference>
<evidence type="ECO:0000313" key="7">
    <source>
        <dbReference type="EMBL" id="CAJ1392224.1"/>
    </source>
</evidence>
<evidence type="ECO:0000256" key="2">
    <source>
        <dbReference type="ARBA" id="ARBA00022723"/>
    </source>
</evidence>
<comment type="similarity">
    <text evidence="1">Belongs to the TfdA dioxygenase family.</text>
</comment>
<feature type="domain" description="TauD/TfdA-like" evidence="6">
    <location>
        <begin position="6"/>
        <end position="268"/>
    </location>
</feature>
<dbReference type="Gene3D" id="3.60.130.10">
    <property type="entry name" value="Clavaminate synthase-like"/>
    <property type="match status" value="1"/>
</dbReference>
<dbReference type="Pfam" id="PF02668">
    <property type="entry name" value="TauD"/>
    <property type="match status" value="1"/>
</dbReference>
<organism evidence="7 8">
    <name type="scientific">Effrenium voratum</name>
    <dbReference type="NCBI Taxonomy" id="2562239"/>
    <lineage>
        <taxon>Eukaryota</taxon>
        <taxon>Sar</taxon>
        <taxon>Alveolata</taxon>
        <taxon>Dinophyceae</taxon>
        <taxon>Suessiales</taxon>
        <taxon>Symbiodiniaceae</taxon>
        <taxon>Effrenium</taxon>
    </lineage>
</organism>
<dbReference type="PANTHER" id="PTHR43779:SF3">
    <property type="entry name" value="(3R)-3-[(CARBOXYMETHYL)AMINO]FATTY ACID OXYGENASE_DECARBOXYLASE"/>
    <property type="match status" value="1"/>
</dbReference>
<keyword evidence="2" id="KW-0479">Metal-binding</keyword>
<dbReference type="AlphaFoldDB" id="A0AA36ISS3"/>
<dbReference type="PANTHER" id="PTHR43779">
    <property type="entry name" value="DIOXYGENASE RV0097-RELATED"/>
    <property type="match status" value="1"/>
</dbReference>
<name>A0AA36ISS3_9DINO</name>